<dbReference type="InterPro" id="IPR005225">
    <property type="entry name" value="Small_GTP-bd"/>
</dbReference>
<dbReference type="InterPro" id="IPR001806">
    <property type="entry name" value="Small_GTPase"/>
</dbReference>
<keyword evidence="4" id="KW-0547">Nucleotide-binding</keyword>
<evidence type="ECO:0000256" key="5">
    <source>
        <dbReference type="ARBA" id="ARBA00022976"/>
    </source>
</evidence>
<evidence type="ECO:0000256" key="9">
    <source>
        <dbReference type="ARBA" id="ARBA00023288"/>
    </source>
</evidence>
<dbReference type="Pfam" id="PF06105">
    <property type="entry name" value="Aph-1"/>
    <property type="match status" value="1"/>
</dbReference>
<keyword evidence="7" id="KW-0342">GTP-binding</keyword>
<evidence type="ECO:0000256" key="4">
    <source>
        <dbReference type="ARBA" id="ARBA00022741"/>
    </source>
</evidence>
<keyword evidence="3 10" id="KW-0812">Transmembrane</keyword>
<feature type="transmembrane region" description="Helical" evidence="10">
    <location>
        <begin position="328"/>
        <end position="346"/>
    </location>
</feature>
<evidence type="ECO:0000313" key="12">
    <source>
        <dbReference type="Proteomes" id="UP000288216"/>
    </source>
</evidence>
<feature type="non-terminal residue" evidence="11">
    <location>
        <position position="1"/>
    </location>
</feature>
<comment type="function">
    <text evidence="10">Potential subunit of the gamma-secretase complex, an endoprotease complex that catalyzes the intramembrane cleavage of integral proteins such as Notch receptors.</text>
</comment>
<comment type="subcellular location">
    <subcellularLocation>
        <location evidence="1 10">Membrane</location>
        <topology evidence="1 10">Multi-pass membrane protein</topology>
    </subcellularLocation>
</comment>
<evidence type="ECO:0000256" key="1">
    <source>
        <dbReference type="ARBA" id="ARBA00004141"/>
    </source>
</evidence>
<dbReference type="FunFam" id="3.40.50.300:FF:001129">
    <property type="entry name" value="ras-related protein Rab-44 isoform X2"/>
    <property type="match status" value="1"/>
</dbReference>
<keyword evidence="5 10" id="KW-0914">Notch signaling pathway</keyword>
<comment type="caution">
    <text evidence="10">Lacks conserved residue(s) required for the propagation of feature annotation.</text>
</comment>
<keyword evidence="6 10" id="KW-1133">Transmembrane helix</keyword>
<keyword evidence="12" id="KW-1185">Reference proteome</keyword>
<sequence>IDFKIKTVEFDGKKIKLQIWDTAGHERFRTITSAYYRGAMGIMLVYDITQEKSFDNVKNWIRDIEEHASTDVERMILGNKCDVNEKRKVPKERGEKLAIDYGIKFLETSAKSSLNVEEAFSTLTRDIMTKHKMKMNEKSSPGNSEKVKITAKRQAFFWLLSLLLSSIVWVVAVQLSDKDNEAMQKGLLIFGVIFSVLLQELIRFGYYKLLKKANEGLLSITQEEVVPISIRQLAYVSGLGFGIMSGAFSAVNILTDSLGPGTVGIHGDSSVYFLLSAFMTLAIILLHVFWGIVSFDACEKDNWWALVAVVLSHLVVSSVTFANPQYGASLIPVYIITLTMGAWAFLTAGGTVRNLKLCVLCRDKDFLLANHQPR</sequence>
<dbReference type="SMART" id="SM00175">
    <property type="entry name" value="RAB"/>
    <property type="match status" value="1"/>
</dbReference>
<dbReference type="Gene3D" id="3.40.50.300">
    <property type="entry name" value="P-loop containing nucleotide triphosphate hydrolases"/>
    <property type="match status" value="1"/>
</dbReference>
<feature type="transmembrane region" description="Helical" evidence="10">
    <location>
        <begin position="187"/>
        <end position="206"/>
    </location>
</feature>
<dbReference type="PROSITE" id="PS51419">
    <property type="entry name" value="RAB"/>
    <property type="match status" value="1"/>
</dbReference>
<comment type="similarity">
    <text evidence="2 10">Belongs to the APH-1 family.</text>
</comment>
<organism evidence="11 12">
    <name type="scientific">Scyliorhinus torazame</name>
    <name type="common">Cloudy catshark</name>
    <name type="synonym">Catulus torazame</name>
    <dbReference type="NCBI Taxonomy" id="75743"/>
    <lineage>
        <taxon>Eukaryota</taxon>
        <taxon>Metazoa</taxon>
        <taxon>Chordata</taxon>
        <taxon>Craniata</taxon>
        <taxon>Vertebrata</taxon>
        <taxon>Chondrichthyes</taxon>
        <taxon>Elasmobranchii</taxon>
        <taxon>Galeomorphii</taxon>
        <taxon>Galeoidea</taxon>
        <taxon>Carcharhiniformes</taxon>
        <taxon>Scyliorhinidae</taxon>
        <taxon>Scyliorhinus</taxon>
    </lineage>
</organism>
<dbReference type="Pfam" id="PF00071">
    <property type="entry name" value="Ras"/>
    <property type="match status" value="1"/>
</dbReference>
<evidence type="ECO:0000256" key="8">
    <source>
        <dbReference type="ARBA" id="ARBA00023136"/>
    </source>
</evidence>
<evidence type="ECO:0000256" key="7">
    <source>
        <dbReference type="ARBA" id="ARBA00023134"/>
    </source>
</evidence>
<dbReference type="GO" id="GO:0070765">
    <property type="term" value="C:gamma-secretase complex"/>
    <property type="evidence" value="ECO:0007669"/>
    <property type="project" value="UniProtKB-UniRule"/>
</dbReference>
<feature type="transmembrane region" description="Helical" evidence="10">
    <location>
        <begin position="233"/>
        <end position="251"/>
    </location>
</feature>
<feature type="transmembrane region" description="Helical" evidence="10">
    <location>
        <begin position="303"/>
        <end position="322"/>
    </location>
</feature>
<dbReference type="SMART" id="SM00173">
    <property type="entry name" value="RAS"/>
    <property type="match status" value="1"/>
</dbReference>
<keyword evidence="8 10" id="KW-0472">Membrane</keyword>
<dbReference type="SMART" id="SM00174">
    <property type="entry name" value="RHO"/>
    <property type="match status" value="1"/>
</dbReference>
<protein>
    <recommendedName>
        <fullName evidence="10">Gamma-secretase subunit APH-1</fullName>
        <shortName evidence="10">APH-1</shortName>
    </recommendedName>
</protein>
<proteinExistence type="inferred from homology"/>
<dbReference type="AlphaFoldDB" id="A0A401PTV8"/>
<keyword evidence="9" id="KW-0449">Lipoprotein</keyword>
<evidence type="ECO:0000256" key="10">
    <source>
        <dbReference type="RuleBase" id="RU369072"/>
    </source>
</evidence>
<dbReference type="GO" id="GO:0016485">
    <property type="term" value="P:protein processing"/>
    <property type="evidence" value="ECO:0007669"/>
    <property type="project" value="UniProtKB-UniRule"/>
</dbReference>
<accession>A0A401PTV8</accession>
<comment type="caution">
    <text evidence="11">The sequence shown here is derived from an EMBL/GenBank/DDBJ whole genome shotgun (WGS) entry which is preliminary data.</text>
</comment>
<feature type="transmembrane region" description="Helical" evidence="10">
    <location>
        <begin position="271"/>
        <end position="291"/>
    </location>
</feature>
<evidence type="ECO:0000256" key="3">
    <source>
        <dbReference type="ARBA" id="ARBA00022692"/>
    </source>
</evidence>
<evidence type="ECO:0000256" key="6">
    <source>
        <dbReference type="ARBA" id="ARBA00022989"/>
    </source>
</evidence>
<dbReference type="STRING" id="75743.A0A401PTV8"/>
<dbReference type="SUPFAM" id="SSF52540">
    <property type="entry name" value="P-loop containing nucleoside triphosphate hydrolases"/>
    <property type="match status" value="1"/>
</dbReference>
<evidence type="ECO:0000256" key="2">
    <source>
        <dbReference type="ARBA" id="ARBA00005577"/>
    </source>
</evidence>
<dbReference type="OrthoDB" id="6507463at2759"/>
<dbReference type="InterPro" id="IPR009294">
    <property type="entry name" value="Aph-1"/>
</dbReference>
<dbReference type="GO" id="GO:0007219">
    <property type="term" value="P:Notch signaling pathway"/>
    <property type="evidence" value="ECO:0007669"/>
    <property type="project" value="UniProtKB-UniRule"/>
</dbReference>
<dbReference type="PANTHER" id="PTHR12889">
    <property type="entry name" value="GAMMA-SECRETASE SUBUNIT APH-1"/>
    <property type="match status" value="1"/>
</dbReference>
<dbReference type="NCBIfam" id="TIGR00231">
    <property type="entry name" value="small_GTP"/>
    <property type="match status" value="1"/>
</dbReference>
<dbReference type="EMBL" id="BFAA01008825">
    <property type="protein sequence ID" value="GCB76548.1"/>
    <property type="molecule type" value="Genomic_DNA"/>
</dbReference>
<name>A0A401PTV8_SCYTO</name>
<comment type="subunit">
    <text evidence="10">Component of the gamma-secretase complex.</text>
</comment>
<dbReference type="PRINTS" id="PR00449">
    <property type="entry name" value="RASTRNSFRMNG"/>
</dbReference>
<evidence type="ECO:0000313" key="11">
    <source>
        <dbReference type="EMBL" id="GCB76548.1"/>
    </source>
</evidence>
<feature type="transmembrane region" description="Helical" evidence="10">
    <location>
        <begin position="155"/>
        <end position="175"/>
    </location>
</feature>
<dbReference type="GO" id="GO:0003924">
    <property type="term" value="F:GTPase activity"/>
    <property type="evidence" value="ECO:0007669"/>
    <property type="project" value="InterPro"/>
</dbReference>
<gene>
    <name evidence="11" type="ORF">scyTo_0015513</name>
</gene>
<reference evidence="11 12" key="1">
    <citation type="journal article" date="2018" name="Nat. Ecol. Evol.">
        <title>Shark genomes provide insights into elasmobranch evolution and the origin of vertebrates.</title>
        <authorList>
            <person name="Hara Y"/>
            <person name="Yamaguchi K"/>
            <person name="Onimaru K"/>
            <person name="Kadota M"/>
            <person name="Koyanagi M"/>
            <person name="Keeley SD"/>
            <person name="Tatsumi K"/>
            <person name="Tanaka K"/>
            <person name="Motone F"/>
            <person name="Kageyama Y"/>
            <person name="Nozu R"/>
            <person name="Adachi N"/>
            <person name="Nishimura O"/>
            <person name="Nakagawa R"/>
            <person name="Tanegashima C"/>
            <person name="Kiyatake I"/>
            <person name="Matsumoto R"/>
            <person name="Murakumo K"/>
            <person name="Nishida K"/>
            <person name="Terakita A"/>
            <person name="Kuratani S"/>
            <person name="Sato K"/>
            <person name="Hyodo S Kuraku.S."/>
        </authorList>
    </citation>
    <scope>NUCLEOTIDE SEQUENCE [LARGE SCALE GENOMIC DNA]</scope>
</reference>
<dbReference type="PROSITE" id="PS51421">
    <property type="entry name" value="RAS"/>
    <property type="match status" value="1"/>
</dbReference>
<dbReference type="Proteomes" id="UP000288216">
    <property type="component" value="Unassembled WGS sequence"/>
</dbReference>
<dbReference type="InterPro" id="IPR027417">
    <property type="entry name" value="P-loop_NTPase"/>
</dbReference>
<dbReference type="GO" id="GO:0005525">
    <property type="term" value="F:GTP binding"/>
    <property type="evidence" value="ECO:0007669"/>
    <property type="project" value="UniProtKB-KW"/>
</dbReference>